<dbReference type="InterPro" id="IPR014710">
    <property type="entry name" value="RmlC-like_jellyroll"/>
</dbReference>
<dbReference type="Proteomes" id="UP000324758">
    <property type="component" value="Unassembled WGS sequence"/>
</dbReference>
<dbReference type="SUPFAM" id="SSF46785">
    <property type="entry name" value="Winged helix' DNA-binding domain"/>
    <property type="match status" value="1"/>
</dbReference>
<keyword evidence="2" id="KW-0238">DNA-binding</keyword>
<dbReference type="SUPFAM" id="SSF51206">
    <property type="entry name" value="cAMP-binding domain-like"/>
    <property type="match status" value="1"/>
</dbReference>
<dbReference type="InterPro" id="IPR012318">
    <property type="entry name" value="HTH_CRP"/>
</dbReference>
<dbReference type="GO" id="GO:0006355">
    <property type="term" value="P:regulation of DNA-templated transcription"/>
    <property type="evidence" value="ECO:0007669"/>
    <property type="project" value="InterPro"/>
</dbReference>
<reference evidence="5 6" key="1">
    <citation type="submission" date="2019-08" db="EMBL/GenBank/DDBJ databases">
        <title>Bradyrhizobium hipponensis sp. nov., a rhizobium isolated from a Lupinus angustifolius root nodule in Tunisia.</title>
        <authorList>
            <person name="Off K."/>
            <person name="Rejili M."/>
            <person name="Mars M."/>
            <person name="Brachmann A."/>
            <person name="Marin M."/>
        </authorList>
    </citation>
    <scope>NUCLEOTIDE SEQUENCE [LARGE SCALE GENOMIC DNA]</scope>
    <source>
        <strain evidence="5 6">CTAW71</strain>
    </source>
</reference>
<dbReference type="PROSITE" id="PS51063">
    <property type="entry name" value="HTH_CRP_2"/>
    <property type="match status" value="1"/>
</dbReference>
<dbReference type="GO" id="GO:0003677">
    <property type="term" value="F:DNA binding"/>
    <property type="evidence" value="ECO:0007669"/>
    <property type="project" value="UniProtKB-KW"/>
</dbReference>
<dbReference type="InterPro" id="IPR000595">
    <property type="entry name" value="cNMP-bd_dom"/>
</dbReference>
<dbReference type="Gene3D" id="1.10.10.10">
    <property type="entry name" value="Winged helix-like DNA-binding domain superfamily/Winged helix DNA-binding domain"/>
    <property type="match status" value="1"/>
</dbReference>
<evidence type="ECO:0000313" key="6">
    <source>
        <dbReference type="Proteomes" id="UP000324758"/>
    </source>
</evidence>
<evidence type="ECO:0000256" key="1">
    <source>
        <dbReference type="ARBA" id="ARBA00023015"/>
    </source>
</evidence>
<keyword evidence="3" id="KW-0804">Transcription</keyword>
<dbReference type="CDD" id="cd00092">
    <property type="entry name" value="HTH_CRP"/>
    <property type="match status" value="1"/>
</dbReference>
<keyword evidence="6" id="KW-1185">Reference proteome</keyword>
<dbReference type="InterPro" id="IPR036388">
    <property type="entry name" value="WH-like_DNA-bd_sf"/>
</dbReference>
<sequence>MGPDSAGDLRNRGKIMKASAHAADYYRRILSEQAHSLKQLDAFAKIVLCNRGQKVPRSESSAGHWYCVISGAARRCALRTDGRRQILDLMLPRDFFFVRGDGDEVTIEAIVDETAFASYSGEGIEQLAERDPKFARELRDVAFRALGRSQAQLMIVGGVTALEKVGSFLLSLDGRSSGEDGQVVLPVSRYDIADYLAVSVETVCRSFTNLQQRGAIRLAGKRTVKILNRAALEDHIGEPGSRGLALSSKEGLARASACQAGPSYAR</sequence>
<organism evidence="5 6">
    <name type="scientific">Bradyrhizobium rifense</name>
    <dbReference type="NCBI Taxonomy" id="515499"/>
    <lineage>
        <taxon>Bacteria</taxon>
        <taxon>Pseudomonadati</taxon>
        <taxon>Pseudomonadota</taxon>
        <taxon>Alphaproteobacteria</taxon>
        <taxon>Hyphomicrobiales</taxon>
        <taxon>Nitrobacteraceae</taxon>
        <taxon>Bradyrhizobium</taxon>
    </lineage>
</organism>
<evidence type="ECO:0000313" key="5">
    <source>
        <dbReference type="EMBL" id="TYL99160.1"/>
    </source>
</evidence>
<gene>
    <name evidence="5" type="ORF">FXB40_03320</name>
</gene>
<dbReference type="Pfam" id="PF13545">
    <property type="entry name" value="HTH_Crp_2"/>
    <property type="match status" value="1"/>
</dbReference>
<dbReference type="InterPro" id="IPR036390">
    <property type="entry name" value="WH_DNA-bd_sf"/>
</dbReference>
<dbReference type="CDD" id="cd00038">
    <property type="entry name" value="CAP_ED"/>
    <property type="match status" value="1"/>
</dbReference>
<evidence type="ECO:0000256" key="2">
    <source>
        <dbReference type="ARBA" id="ARBA00023125"/>
    </source>
</evidence>
<dbReference type="EMBL" id="VSSS01000008">
    <property type="protein sequence ID" value="TYL99160.1"/>
    <property type="molecule type" value="Genomic_DNA"/>
</dbReference>
<evidence type="ECO:0000259" key="4">
    <source>
        <dbReference type="PROSITE" id="PS51063"/>
    </source>
</evidence>
<dbReference type="OrthoDB" id="667966at2"/>
<dbReference type="SMART" id="SM00419">
    <property type="entry name" value="HTH_CRP"/>
    <property type="match status" value="1"/>
</dbReference>
<name>A0A5D3KP31_9BRAD</name>
<dbReference type="AlphaFoldDB" id="A0A5D3KP31"/>
<feature type="domain" description="HTH crp-type" evidence="4">
    <location>
        <begin position="159"/>
        <end position="230"/>
    </location>
</feature>
<evidence type="ECO:0000256" key="3">
    <source>
        <dbReference type="ARBA" id="ARBA00023163"/>
    </source>
</evidence>
<proteinExistence type="predicted"/>
<comment type="caution">
    <text evidence="5">The sequence shown here is derived from an EMBL/GenBank/DDBJ whole genome shotgun (WGS) entry which is preliminary data.</text>
</comment>
<protein>
    <submittedName>
        <fullName evidence="5">Helix-turn-helix domain-containing protein</fullName>
    </submittedName>
</protein>
<dbReference type="InterPro" id="IPR018490">
    <property type="entry name" value="cNMP-bd_dom_sf"/>
</dbReference>
<accession>A0A5D3KP31</accession>
<keyword evidence="1" id="KW-0805">Transcription regulation</keyword>
<dbReference type="Gene3D" id="2.60.120.10">
    <property type="entry name" value="Jelly Rolls"/>
    <property type="match status" value="1"/>
</dbReference>
<dbReference type="PRINTS" id="PR00034">
    <property type="entry name" value="HTHCRP"/>
</dbReference>